<keyword evidence="1" id="KW-1133">Transmembrane helix</keyword>
<dbReference type="Proteomes" id="UP000635387">
    <property type="component" value="Unassembled WGS sequence"/>
</dbReference>
<proteinExistence type="predicted"/>
<evidence type="ECO:0000313" key="2">
    <source>
        <dbReference type="EMBL" id="GHH15129.1"/>
    </source>
</evidence>
<keyword evidence="3" id="KW-1185">Reference proteome</keyword>
<keyword evidence="1" id="KW-0472">Membrane</keyword>
<comment type="caution">
    <text evidence="2">The sequence shown here is derived from an EMBL/GenBank/DDBJ whole genome shotgun (WGS) entry which is preliminary data.</text>
</comment>
<keyword evidence="1" id="KW-0812">Transmembrane</keyword>
<dbReference type="EMBL" id="BNAY01000003">
    <property type="protein sequence ID" value="GHH15129.1"/>
    <property type="molecule type" value="Genomic_DNA"/>
</dbReference>
<sequence>MALRRFVLVTFRACLPALGHRCAALRGGRRRSLVKVAGAVAVLAAVAGLGWQLLPLFRAEGTVE</sequence>
<evidence type="ECO:0000313" key="3">
    <source>
        <dbReference type="Proteomes" id="UP000635387"/>
    </source>
</evidence>
<name>A0ABQ3LLU2_9PSEU</name>
<organism evidence="2 3">
    <name type="scientific">Amycolatopsis oliviviridis</name>
    <dbReference type="NCBI Taxonomy" id="1471590"/>
    <lineage>
        <taxon>Bacteria</taxon>
        <taxon>Bacillati</taxon>
        <taxon>Actinomycetota</taxon>
        <taxon>Actinomycetes</taxon>
        <taxon>Pseudonocardiales</taxon>
        <taxon>Pseudonocardiaceae</taxon>
        <taxon>Amycolatopsis</taxon>
    </lineage>
</organism>
<gene>
    <name evidence="2" type="ORF">GCM10017790_29170</name>
</gene>
<reference evidence="3" key="1">
    <citation type="journal article" date="2019" name="Int. J. Syst. Evol. Microbiol.">
        <title>The Global Catalogue of Microorganisms (GCM) 10K type strain sequencing project: providing services to taxonomists for standard genome sequencing and annotation.</title>
        <authorList>
            <consortium name="The Broad Institute Genomics Platform"/>
            <consortium name="The Broad Institute Genome Sequencing Center for Infectious Disease"/>
            <person name="Wu L."/>
            <person name="Ma J."/>
        </authorList>
    </citation>
    <scope>NUCLEOTIDE SEQUENCE [LARGE SCALE GENOMIC DNA]</scope>
    <source>
        <strain evidence="3">CGMCC 4.7683</strain>
    </source>
</reference>
<evidence type="ECO:0000256" key="1">
    <source>
        <dbReference type="SAM" id="Phobius"/>
    </source>
</evidence>
<feature type="transmembrane region" description="Helical" evidence="1">
    <location>
        <begin position="35"/>
        <end position="54"/>
    </location>
</feature>
<accession>A0ABQ3LLU2</accession>
<protein>
    <submittedName>
        <fullName evidence="2">Uncharacterized protein</fullName>
    </submittedName>
</protein>